<dbReference type="EMBL" id="JABKKE010000003">
    <property type="protein sequence ID" value="NPE13308.1"/>
    <property type="molecule type" value="Genomic_DNA"/>
</dbReference>
<keyword evidence="1" id="KW-1133">Transmembrane helix</keyword>
<dbReference type="CDD" id="cd02525">
    <property type="entry name" value="Succinoglycan_BP_ExoA"/>
    <property type="match status" value="1"/>
</dbReference>
<evidence type="ECO:0000313" key="3">
    <source>
        <dbReference type="EMBL" id="NPE13308.1"/>
    </source>
</evidence>
<dbReference type="Gene3D" id="3.90.550.10">
    <property type="entry name" value="Spore Coat Polysaccharide Biosynthesis Protein SpsA, Chain A"/>
    <property type="match status" value="1"/>
</dbReference>
<organism evidence="3 4">
    <name type="scientific">Xylanibacter rodentium</name>
    <dbReference type="NCBI Taxonomy" id="2736289"/>
    <lineage>
        <taxon>Bacteria</taxon>
        <taxon>Pseudomonadati</taxon>
        <taxon>Bacteroidota</taxon>
        <taxon>Bacteroidia</taxon>
        <taxon>Bacteroidales</taxon>
        <taxon>Prevotellaceae</taxon>
        <taxon>Xylanibacter</taxon>
    </lineage>
</organism>
<dbReference type="GeneID" id="82156732"/>
<dbReference type="PANTHER" id="PTHR22916:SF71">
    <property type="entry name" value="GLYCOSYL TRANSFERASE"/>
    <property type="match status" value="1"/>
</dbReference>
<dbReference type="PANTHER" id="PTHR22916">
    <property type="entry name" value="GLYCOSYLTRANSFERASE"/>
    <property type="match status" value="1"/>
</dbReference>
<protein>
    <submittedName>
        <fullName evidence="3">Glycosyltransferase family 2 protein</fullName>
    </submittedName>
</protein>
<evidence type="ECO:0000259" key="2">
    <source>
        <dbReference type="Pfam" id="PF00535"/>
    </source>
</evidence>
<sequence length="340" mass="38272">MAEPKVTIICPVYNEERYISTCIESIIAQDYLKEAMEVLFVDGRSKDNTAEIIKAYSRRAPYIRLLDNEHHTVPYALNKGIRKSDGDVVIRIDGHCTYPSDYVSTLVRYLYSLEADNVGAVWNTVPARDTAICHAIAIASSHPFGVGNSRHKIGASDIMLADTVPFGCYRRDVFDRIGLFDTDLTRNQDDELNARLTNHGGKIYLIPQLVINYTARDTIGKMSRMYYQYGLYKPLVNKKLGSPASMRQFFPMLFVLGIIAGGAMSMLSDLILYAYITVLALYFAIGLAIGLKHSLSLKRPTLTVLLPYVFLVIHMSYGCGYLKGIYKVLMNKKFNVESNR</sequence>
<feature type="transmembrane region" description="Helical" evidence="1">
    <location>
        <begin position="273"/>
        <end position="291"/>
    </location>
</feature>
<dbReference type="Proteomes" id="UP001193734">
    <property type="component" value="Unassembled WGS sequence"/>
</dbReference>
<feature type="transmembrane region" description="Helical" evidence="1">
    <location>
        <begin position="249"/>
        <end position="267"/>
    </location>
</feature>
<feature type="domain" description="Glycosyltransferase 2-like" evidence="2">
    <location>
        <begin position="7"/>
        <end position="176"/>
    </location>
</feature>
<accession>A0ABX2AUC8</accession>
<name>A0ABX2AUC8_9BACT</name>
<gene>
    <name evidence="3" type="ORF">HPS55_03035</name>
</gene>
<keyword evidence="1" id="KW-0472">Membrane</keyword>
<keyword evidence="4" id="KW-1185">Reference proteome</keyword>
<dbReference type="RefSeq" id="WP_172175853.1">
    <property type="nucleotide sequence ID" value="NZ_CASGKG010000014.1"/>
</dbReference>
<proteinExistence type="predicted"/>
<keyword evidence="1" id="KW-0812">Transmembrane</keyword>
<dbReference type="InterPro" id="IPR001173">
    <property type="entry name" value="Glyco_trans_2-like"/>
</dbReference>
<dbReference type="Pfam" id="PF00535">
    <property type="entry name" value="Glycos_transf_2"/>
    <property type="match status" value="1"/>
</dbReference>
<dbReference type="InterPro" id="IPR029044">
    <property type="entry name" value="Nucleotide-diphossugar_trans"/>
</dbReference>
<dbReference type="SUPFAM" id="SSF53448">
    <property type="entry name" value="Nucleotide-diphospho-sugar transferases"/>
    <property type="match status" value="1"/>
</dbReference>
<reference evidence="3 4" key="1">
    <citation type="submission" date="2020-05" db="EMBL/GenBank/DDBJ databases">
        <title>Distinct polysaccharide utilization as determinants for interspecies competition between intestinal Prevotella spp.</title>
        <authorList>
            <person name="Galvez E.J.C."/>
            <person name="Iljazovic A."/>
            <person name="Strowig T."/>
        </authorList>
    </citation>
    <scope>NUCLEOTIDE SEQUENCE [LARGE SCALE GENOMIC DNA]</scope>
    <source>
        <strain evidence="3 4">PROD</strain>
    </source>
</reference>
<evidence type="ECO:0000313" key="4">
    <source>
        <dbReference type="Proteomes" id="UP001193734"/>
    </source>
</evidence>
<evidence type="ECO:0000256" key="1">
    <source>
        <dbReference type="SAM" id="Phobius"/>
    </source>
</evidence>
<comment type="caution">
    <text evidence="3">The sequence shown here is derived from an EMBL/GenBank/DDBJ whole genome shotgun (WGS) entry which is preliminary data.</text>
</comment>
<feature type="transmembrane region" description="Helical" evidence="1">
    <location>
        <begin position="303"/>
        <end position="326"/>
    </location>
</feature>